<comment type="catalytic activity">
    <reaction evidence="1">
        <text>1,2-dihydroxy-5-(methylsulfanyl)pent-1-en-3-one + O2 = 4-methylsulfanyl-2-oxobutanoate + formate + 2 H(+)</text>
        <dbReference type="Rhea" id="RHEA:24504"/>
        <dbReference type="ChEBI" id="CHEBI:15378"/>
        <dbReference type="ChEBI" id="CHEBI:15379"/>
        <dbReference type="ChEBI" id="CHEBI:15740"/>
        <dbReference type="ChEBI" id="CHEBI:16723"/>
        <dbReference type="ChEBI" id="CHEBI:49252"/>
        <dbReference type="EC" id="1.13.11.54"/>
    </reaction>
</comment>
<evidence type="ECO:0000256" key="2">
    <source>
        <dbReference type="ARBA" id="ARBA00001954"/>
    </source>
</evidence>
<dbReference type="InterPro" id="IPR014710">
    <property type="entry name" value="RmlC-like_jellyroll"/>
</dbReference>
<name>A0A8H6Y7C6_9AGAR</name>
<dbReference type="Gene3D" id="2.60.120.10">
    <property type="entry name" value="Jelly Rolls"/>
    <property type="match status" value="2"/>
</dbReference>
<evidence type="ECO:0000256" key="10">
    <source>
        <dbReference type="ARBA" id="ARBA00039005"/>
    </source>
</evidence>
<keyword evidence="9" id="KW-0486">Methionine biosynthesis</keyword>
<dbReference type="GO" id="GO:0046872">
    <property type="term" value="F:metal ion binding"/>
    <property type="evidence" value="ECO:0007669"/>
    <property type="project" value="UniProtKB-KW"/>
</dbReference>
<dbReference type="Proteomes" id="UP000623467">
    <property type="component" value="Unassembled WGS sequence"/>
</dbReference>
<keyword evidence="13" id="KW-1185">Reference proteome</keyword>
<dbReference type="OrthoDB" id="1867259at2759"/>
<evidence type="ECO:0000256" key="8">
    <source>
        <dbReference type="ARBA" id="ARBA00023004"/>
    </source>
</evidence>
<dbReference type="GO" id="GO:0010309">
    <property type="term" value="F:acireductone dioxygenase [iron(II)-requiring] activity"/>
    <property type="evidence" value="ECO:0007669"/>
    <property type="project" value="UniProtKB-EC"/>
</dbReference>
<evidence type="ECO:0000256" key="3">
    <source>
        <dbReference type="ARBA" id="ARBA00022596"/>
    </source>
</evidence>
<keyword evidence="7" id="KW-0560">Oxidoreductase</keyword>
<keyword evidence="5" id="KW-0479">Metal-binding</keyword>
<dbReference type="PANTHER" id="PTHR23418">
    <property type="entry name" value="ACIREDUCTONE DIOXYGENASE"/>
    <property type="match status" value="1"/>
</dbReference>
<keyword evidence="4" id="KW-0028">Amino-acid biosynthesis</keyword>
<evidence type="ECO:0000313" key="13">
    <source>
        <dbReference type="Proteomes" id="UP000623467"/>
    </source>
</evidence>
<dbReference type="InterPro" id="IPR011051">
    <property type="entry name" value="RmlC_Cupin_sf"/>
</dbReference>
<feature type="region of interest" description="Disordered" evidence="11">
    <location>
        <begin position="1"/>
        <end position="34"/>
    </location>
</feature>
<dbReference type="EMBL" id="JACAZH010000012">
    <property type="protein sequence ID" value="KAF7353536.1"/>
    <property type="molecule type" value="Genomic_DNA"/>
</dbReference>
<proteinExistence type="predicted"/>
<comment type="cofactor">
    <cofactor evidence="2">
        <name>Fe(2+)</name>
        <dbReference type="ChEBI" id="CHEBI:29033"/>
    </cofactor>
</comment>
<feature type="compositionally biased region" description="Low complexity" evidence="11">
    <location>
        <begin position="8"/>
        <end position="27"/>
    </location>
</feature>
<evidence type="ECO:0000256" key="11">
    <source>
        <dbReference type="SAM" id="MobiDB-lite"/>
    </source>
</evidence>
<protein>
    <recommendedName>
        <fullName evidence="10">acireductone dioxygenase (Fe(2+)-requiring)</fullName>
        <ecNumber evidence="10">1.13.11.54</ecNumber>
    </recommendedName>
</protein>
<dbReference type="AlphaFoldDB" id="A0A8H6Y7C6"/>
<sequence>MISHNLAPSPLHSTTFPPTLPSPSYSLAHHRKTKCPRSENAMHAYYFDNLPTDQRLPHITDPARPVSPETLAKLGVLSWHVPVDGHESGVDESDDEFEVNRVAKERGYKNRDVINVSREGMGAVYEEKIRGGFFDVREMPNDAWIRIVVAPGDLLVLPAGIYHRFTLDTKDQIRALRLFKDEPKWIPHARSGATDANMHRVGYLRDIGTGISPAVGAVGA</sequence>
<reference evidence="12" key="1">
    <citation type="submission" date="2020-05" db="EMBL/GenBank/DDBJ databases">
        <title>Mycena genomes resolve the evolution of fungal bioluminescence.</title>
        <authorList>
            <person name="Tsai I.J."/>
        </authorList>
    </citation>
    <scope>NUCLEOTIDE SEQUENCE</scope>
    <source>
        <strain evidence="12">160909Yilan</strain>
    </source>
</reference>
<evidence type="ECO:0000256" key="6">
    <source>
        <dbReference type="ARBA" id="ARBA00022964"/>
    </source>
</evidence>
<dbReference type="GO" id="GO:0009086">
    <property type="term" value="P:methionine biosynthetic process"/>
    <property type="evidence" value="ECO:0007669"/>
    <property type="project" value="UniProtKB-KW"/>
</dbReference>
<dbReference type="CDD" id="cd02232">
    <property type="entry name" value="cupin_ARD"/>
    <property type="match status" value="1"/>
</dbReference>
<evidence type="ECO:0000313" key="12">
    <source>
        <dbReference type="EMBL" id="KAF7353536.1"/>
    </source>
</evidence>
<evidence type="ECO:0000256" key="5">
    <source>
        <dbReference type="ARBA" id="ARBA00022723"/>
    </source>
</evidence>
<keyword evidence="3" id="KW-0533">Nickel</keyword>
<evidence type="ECO:0000256" key="9">
    <source>
        <dbReference type="ARBA" id="ARBA00023167"/>
    </source>
</evidence>
<keyword evidence="8" id="KW-0408">Iron</keyword>
<dbReference type="Pfam" id="PF03079">
    <property type="entry name" value="ARD"/>
    <property type="match status" value="1"/>
</dbReference>
<dbReference type="PANTHER" id="PTHR23418:SF0">
    <property type="entry name" value="ACIREDUCTONE DIOXYGENASE"/>
    <property type="match status" value="1"/>
</dbReference>
<dbReference type="EC" id="1.13.11.54" evidence="10"/>
<organism evidence="12 13">
    <name type="scientific">Mycena sanguinolenta</name>
    <dbReference type="NCBI Taxonomy" id="230812"/>
    <lineage>
        <taxon>Eukaryota</taxon>
        <taxon>Fungi</taxon>
        <taxon>Dikarya</taxon>
        <taxon>Basidiomycota</taxon>
        <taxon>Agaricomycotina</taxon>
        <taxon>Agaricomycetes</taxon>
        <taxon>Agaricomycetidae</taxon>
        <taxon>Agaricales</taxon>
        <taxon>Marasmiineae</taxon>
        <taxon>Mycenaceae</taxon>
        <taxon>Mycena</taxon>
    </lineage>
</organism>
<keyword evidence="6 12" id="KW-0223">Dioxygenase</keyword>
<evidence type="ECO:0000256" key="1">
    <source>
        <dbReference type="ARBA" id="ARBA00000428"/>
    </source>
</evidence>
<evidence type="ECO:0000256" key="4">
    <source>
        <dbReference type="ARBA" id="ARBA00022605"/>
    </source>
</evidence>
<comment type="caution">
    <text evidence="12">The sequence shown here is derived from an EMBL/GenBank/DDBJ whole genome shotgun (WGS) entry which is preliminary data.</text>
</comment>
<dbReference type="SUPFAM" id="SSF51182">
    <property type="entry name" value="RmlC-like cupins"/>
    <property type="match status" value="1"/>
</dbReference>
<evidence type="ECO:0000256" key="7">
    <source>
        <dbReference type="ARBA" id="ARBA00023002"/>
    </source>
</evidence>
<dbReference type="InterPro" id="IPR004313">
    <property type="entry name" value="ARD"/>
</dbReference>
<gene>
    <name evidence="12" type="ORF">MSAN_01543400</name>
</gene>
<accession>A0A8H6Y7C6</accession>